<evidence type="ECO:0000256" key="4">
    <source>
        <dbReference type="ARBA" id="ARBA00022475"/>
    </source>
</evidence>
<dbReference type="SMART" id="SM00174">
    <property type="entry name" value="RHO"/>
    <property type="match status" value="1"/>
</dbReference>
<keyword evidence="6" id="KW-0547">Nucleotide-binding</keyword>
<keyword evidence="12" id="KW-0636">Prenylation</keyword>
<dbReference type="PROSITE" id="PS51419">
    <property type="entry name" value="RAB"/>
    <property type="match status" value="1"/>
</dbReference>
<dbReference type="STRING" id="6265.A0A0B2VUR9"/>
<evidence type="ECO:0000313" key="18">
    <source>
        <dbReference type="Proteomes" id="UP000031036"/>
    </source>
</evidence>
<dbReference type="InterPro" id="IPR027417">
    <property type="entry name" value="P-loop_NTPase"/>
</dbReference>
<dbReference type="PANTHER" id="PTHR47979">
    <property type="entry name" value="DRAB11-RELATED"/>
    <property type="match status" value="1"/>
</dbReference>
<dbReference type="PROSITE" id="PS51420">
    <property type="entry name" value="RHO"/>
    <property type="match status" value="1"/>
</dbReference>
<comment type="similarity">
    <text evidence="3">Belongs to the small GTPase superfamily. Rab family.</text>
</comment>
<accession>A0A0B2VUR9</accession>
<reference evidence="17 18" key="1">
    <citation type="submission" date="2014-11" db="EMBL/GenBank/DDBJ databases">
        <title>Genetic blueprint of the zoonotic pathogen Toxocara canis.</title>
        <authorList>
            <person name="Zhu X.-Q."/>
            <person name="Korhonen P.K."/>
            <person name="Cai H."/>
            <person name="Young N.D."/>
            <person name="Nejsum P."/>
            <person name="von Samson-Himmelstjerna G."/>
            <person name="Boag P.R."/>
            <person name="Tan P."/>
            <person name="Li Q."/>
            <person name="Min J."/>
            <person name="Yang Y."/>
            <person name="Wang X."/>
            <person name="Fang X."/>
            <person name="Hall R.S."/>
            <person name="Hofmann A."/>
            <person name="Sternberg P.W."/>
            <person name="Jex A.R."/>
            <person name="Gasser R.B."/>
        </authorList>
    </citation>
    <scope>NUCLEOTIDE SEQUENCE [LARGE SCALE GENOMIC DNA]</scope>
    <source>
        <strain evidence="17">PN_DK_2014</strain>
    </source>
</reference>
<dbReference type="SUPFAM" id="SSF52540">
    <property type="entry name" value="P-loop containing nucleoside triphosphate hydrolases"/>
    <property type="match status" value="1"/>
</dbReference>
<dbReference type="PROSITE" id="PS50013">
    <property type="entry name" value="CHROMO_2"/>
    <property type="match status" value="1"/>
</dbReference>
<evidence type="ECO:0000256" key="6">
    <source>
        <dbReference type="ARBA" id="ARBA00022741"/>
    </source>
</evidence>
<evidence type="ECO:0000259" key="16">
    <source>
        <dbReference type="PROSITE" id="PS50013"/>
    </source>
</evidence>
<evidence type="ECO:0000256" key="10">
    <source>
        <dbReference type="ARBA" id="ARBA00023242"/>
    </source>
</evidence>
<dbReference type="GO" id="GO:0003924">
    <property type="term" value="F:GTPase activity"/>
    <property type="evidence" value="ECO:0007669"/>
    <property type="project" value="InterPro"/>
</dbReference>
<keyword evidence="13" id="KW-0968">Cytoplasmic vesicle</keyword>
<dbReference type="Gene3D" id="2.40.50.40">
    <property type="match status" value="1"/>
</dbReference>
<dbReference type="EMBL" id="JPKZ01000862">
    <property type="protein sequence ID" value="KHN85102.1"/>
    <property type="molecule type" value="Genomic_DNA"/>
</dbReference>
<keyword evidence="7" id="KW-0072">Autophagy</keyword>
<dbReference type="PRINTS" id="PR00449">
    <property type="entry name" value="RASTRNSFRMNG"/>
</dbReference>
<evidence type="ECO:0000256" key="8">
    <source>
        <dbReference type="ARBA" id="ARBA00023134"/>
    </source>
</evidence>
<dbReference type="Pfam" id="PF00071">
    <property type="entry name" value="Ras"/>
    <property type="match status" value="1"/>
</dbReference>
<evidence type="ECO:0000256" key="7">
    <source>
        <dbReference type="ARBA" id="ARBA00023006"/>
    </source>
</evidence>
<keyword evidence="4" id="KW-1003">Cell membrane</keyword>
<evidence type="ECO:0000256" key="9">
    <source>
        <dbReference type="ARBA" id="ARBA00023136"/>
    </source>
</evidence>
<dbReference type="InterPro" id="IPR050209">
    <property type="entry name" value="Rab_GTPases_membrane_traffic"/>
</dbReference>
<dbReference type="GO" id="GO:0030659">
    <property type="term" value="C:cytoplasmic vesicle membrane"/>
    <property type="evidence" value="ECO:0007669"/>
    <property type="project" value="UniProtKB-SubCell"/>
</dbReference>
<proteinExistence type="inferred from homology"/>
<evidence type="ECO:0000256" key="13">
    <source>
        <dbReference type="ARBA" id="ARBA00023329"/>
    </source>
</evidence>
<dbReference type="Pfam" id="PF00385">
    <property type="entry name" value="Chromo"/>
    <property type="match status" value="1"/>
</dbReference>
<dbReference type="PROSITE" id="PS51421">
    <property type="entry name" value="RAS"/>
    <property type="match status" value="1"/>
</dbReference>
<keyword evidence="5" id="KW-0488">Methylation</keyword>
<evidence type="ECO:0000256" key="15">
    <source>
        <dbReference type="SAM" id="MobiDB-lite"/>
    </source>
</evidence>
<dbReference type="GO" id="GO:0005634">
    <property type="term" value="C:nucleus"/>
    <property type="evidence" value="ECO:0007669"/>
    <property type="project" value="UniProtKB-SubCell"/>
</dbReference>
<dbReference type="GO" id="GO:0005525">
    <property type="term" value="F:GTP binding"/>
    <property type="evidence" value="ECO:0007669"/>
    <property type="project" value="UniProtKB-KW"/>
</dbReference>
<dbReference type="AlphaFoldDB" id="A0A0B2VUR9"/>
<dbReference type="InterPro" id="IPR023779">
    <property type="entry name" value="Chromodomain_CS"/>
</dbReference>
<evidence type="ECO:0000256" key="11">
    <source>
        <dbReference type="ARBA" id="ARBA00023288"/>
    </source>
</evidence>
<evidence type="ECO:0000256" key="2">
    <source>
        <dbReference type="ARBA" id="ARBA00004342"/>
    </source>
</evidence>
<evidence type="ECO:0000313" key="17">
    <source>
        <dbReference type="EMBL" id="KHN85102.1"/>
    </source>
</evidence>
<evidence type="ECO:0000256" key="1">
    <source>
        <dbReference type="ARBA" id="ARBA00004123"/>
    </source>
</evidence>
<dbReference type="Proteomes" id="UP000031036">
    <property type="component" value="Unassembled WGS sequence"/>
</dbReference>
<dbReference type="Gene3D" id="3.40.50.300">
    <property type="entry name" value="P-loop containing nucleotide triphosphate hydrolases"/>
    <property type="match status" value="1"/>
</dbReference>
<keyword evidence="9" id="KW-0472">Membrane</keyword>
<comment type="subcellular location">
    <subcellularLocation>
        <location evidence="2">Cell membrane</location>
        <topology evidence="2">Lipid-anchor</topology>
        <orientation evidence="2">Cytoplasmic side</orientation>
    </subcellularLocation>
    <subcellularLocation>
        <location evidence="14">Cytoplasmic vesicle membrane</location>
        <topology evidence="14">Lipid-anchor</topology>
        <orientation evidence="14">Cytoplasmic side</orientation>
    </subcellularLocation>
    <subcellularLocation>
        <location evidence="1">Nucleus</location>
    </subcellularLocation>
</comment>
<dbReference type="InterPro" id="IPR000953">
    <property type="entry name" value="Chromo/chromo_shadow_dom"/>
</dbReference>
<protein>
    <submittedName>
        <fullName evidence="17">Ras-related protein Rab-39B</fullName>
    </submittedName>
</protein>
<dbReference type="PROSITE" id="PS00598">
    <property type="entry name" value="CHROMO_1"/>
    <property type="match status" value="1"/>
</dbReference>
<evidence type="ECO:0000256" key="3">
    <source>
        <dbReference type="ARBA" id="ARBA00006270"/>
    </source>
</evidence>
<keyword evidence="8" id="KW-0342">GTP-binding</keyword>
<evidence type="ECO:0000256" key="5">
    <source>
        <dbReference type="ARBA" id="ARBA00022481"/>
    </source>
</evidence>
<feature type="region of interest" description="Disordered" evidence="15">
    <location>
        <begin position="296"/>
        <end position="328"/>
    </location>
</feature>
<gene>
    <name evidence="17" type="primary">RAB39B</name>
    <name evidence="17" type="ORF">Tcan_09809</name>
</gene>
<dbReference type="FunFam" id="3.40.50.300:FF:000358">
    <property type="entry name" value="RAB39B, member RAS oncogene family"/>
    <property type="match status" value="1"/>
</dbReference>
<dbReference type="SMART" id="SM00177">
    <property type="entry name" value="ARF"/>
    <property type="match status" value="1"/>
</dbReference>
<dbReference type="GO" id="GO:0005886">
    <property type="term" value="C:plasma membrane"/>
    <property type="evidence" value="ECO:0007669"/>
    <property type="project" value="UniProtKB-SubCell"/>
</dbReference>
<keyword evidence="10" id="KW-0539">Nucleus</keyword>
<dbReference type="GO" id="GO:0006914">
    <property type="term" value="P:autophagy"/>
    <property type="evidence" value="ECO:0007669"/>
    <property type="project" value="UniProtKB-KW"/>
</dbReference>
<evidence type="ECO:0000256" key="14">
    <source>
        <dbReference type="ARBA" id="ARBA00025701"/>
    </source>
</evidence>
<organism evidence="17 18">
    <name type="scientific">Toxocara canis</name>
    <name type="common">Canine roundworm</name>
    <dbReference type="NCBI Taxonomy" id="6265"/>
    <lineage>
        <taxon>Eukaryota</taxon>
        <taxon>Metazoa</taxon>
        <taxon>Ecdysozoa</taxon>
        <taxon>Nematoda</taxon>
        <taxon>Chromadorea</taxon>
        <taxon>Rhabditida</taxon>
        <taxon>Spirurina</taxon>
        <taxon>Ascaridomorpha</taxon>
        <taxon>Ascaridoidea</taxon>
        <taxon>Toxocaridae</taxon>
        <taxon>Toxocara</taxon>
    </lineage>
</organism>
<dbReference type="InterPro" id="IPR001806">
    <property type="entry name" value="Small_GTPase"/>
</dbReference>
<name>A0A0B2VUR9_TOXCA</name>
<dbReference type="OrthoDB" id="9989112at2759"/>
<dbReference type="NCBIfam" id="TIGR00231">
    <property type="entry name" value="small_GTP"/>
    <property type="match status" value="1"/>
</dbReference>
<evidence type="ECO:0000256" key="12">
    <source>
        <dbReference type="ARBA" id="ARBA00023289"/>
    </source>
</evidence>
<feature type="compositionally biased region" description="Basic residues" evidence="15">
    <location>
        <begin position="299"/>
        <end position="311"/>
    </location>
</feature>
<dbReference type="SMART" id="SM00173">
    <property type="entry name" value="RAS"/>
    <property type="match status" value="1"/>
</dbReference>
<dbReference type="InterPro" id="IPR005225">
    <property type="entry name" value="Small_GTP-bd"/>
</dbReference>
<dbReference type="SMART" id="SM00175">
    <property type="entry name" value="RAB"/>
    <property type="match status" value="1"/>
</dbReference>
<feature type="domain" description="Chromo" evidence="16">
    <location>
        <begin position="239"/>
        <end position="300"/>
    </location>
</feature>
<dbReference type="InterPro" id="IPR016197">
    <property type="entry name" value="Chromo-like_dom_sf"/>
</dbReference>
<dbReference type="InterPro" id="IPR023780">
    <property type="entry name" value="Chromo_domain"/>
</dbReference>
<dbReference type="SMART" id="SM00298">
    <property type="entry name" value="CHROMO"/>
    <property type="match status" value="1"/>
</dbReference>
<keyword evidence="11" id="KW-0449">Lipoprotein</keyword>
<dbReference type="SMART" id="SM00176">
    <property type="entry name" value="RAN"/>
    <property type="match status" value="1"/>
</dbReference>
<dbReference type="PROSITE" id="PS51417">
    <property type="entry name" value="ARF"/>
    <property type="match status" value="1"/>
</dbReference>
<sequence>MHRDDEHYISSDFGPMFHYQYRLILIGDSTVGKSSLLKYFTEGKTAEISDPTVGVDFYARMVEIKPGYRIKLQLWDTAGQEKFRSITRSYYRNSVGVIVVYDISNRTTFEHVAQWLNEAEANVGGPQPGQCVFQLVGHKADLNAERQVMYEEGEYFAKYHRIKFIETSAVTGENVQEAFTMVAREINARIESGALRLVDGWEGIKCGMSSEMRTNTAVNHWRHRKPKEPIVPEPDEGEFEAEQIMDKRVSLCGRRVHYLVKWKGYPMSENTWEPPTNLVNCKELIREYEKLHGNETRYRKPTARKRNRHFSKTVSPSGRATKRQPQPLEEHKLEETAYCYSRTGEREWLIYKDVHDYLKDQLIEFYERMLKVHVVAE</sequence>
<dbReference type="CDD" id="cd00024">
    <property type="entry name" value="CD_CSD"/>
    <property type="match status" value="1"/>
</dbReference>
<comment type="caution">
    <text evidence="17">The sequence shown here is derived from an EMBL/GenBank/DDBJ whole genome shotgun (WGS) entry which is preliminary data.</text>
</comment>
<dbReference type="SUPFAM" id="SSF54160">
    <property type="entry name" value="Chromo domain-like"/>
    <property type="match status" value="1"/>
</dbReference>
<keyword evidence="18" id="KW-1185">Reference proteome</keyword>